<evidence type="ECO:0000256" key="4">
    <source>
        <dbReference type="ARBA" id="ARBA00023136"/>
    </source>
</evidence>
<keyword evidence="4" id="KW-0472">Membrane</keyword>
<gene>
    <name evidence="9" type="ORF">EWE74_00115</name>
</gene>
<organism evidence="9 10">
    <name type="scientific">Sphingobacterium corticibacterium</name>
    <dbReference type="NCBI Taxonomy" id="2484746"/>
    <lineage>
        <taxon>Bacteria</taxon>
        <taxon>Pseudomonadati</taxon>
        <taxon>Bacteroidota</taxon>
        <taxon>Sphingobacteriia</taxon>
        <taxon>Sphingobacteriales</taxon>
        <taxon>Sphingobacteriaceae</taxon>
        <taxon>Sphingobacterium</taxon>
    </lineage>
</organism>
<dbReference type="EMBL" id="SGIT01000001">
    <property type="protein sequence ID" value="RZF61291.1"/>
    <property type="molecule type" value="Genomic_DNA"/>
</dbReference>
<dbReference type="InterPro" id="IPR012944">
    <property type="entry name" value="SusD_RagB_dom"/>
</dbReference>
<comment type="subcellular location">
    <subcellularLocation>
        <location evidence="1">Cell outer membrane</location>
    </subcellularLocation>
</comment>
<dbReference type="PROSITE" id="PS51257">
    <property type="entry name" value="PROKAR_LIPOPROTEIN"/>
    <property type="match status" value="1"/>
</dbReference>
<dbReference type="RefSeq" id="WP_130139521.1">
    <property type="nucleotide sequence ID" value="NZ_SGIT01000001.1"/>
</dbReference>
<keyword evidence="3 6" id="KW-0732">Signal</keyword>
<evidence type="ECO:0000256" key="2">
    <source>
        <dbReference type="ARBA" id="ARBA00006275"/>
    </source>
</evidence>
<dbReference type="OrthoDB" id="5694214at2"/>
<dbReference type="InterPro" id="IPR011990">
    <property type="entry name" value="TPR-like_helical_dom_sf"/>
</dbReference>
<feature type="domain" description="RagB/SusD" evidence="7">
    <location>
        <begin position="264"/>
        <end position="543"/>
    </location>
</feature>
<keyword evidence="5" id="KW-0998">Cell outer membrane</keyword>
<feature type="domain" description="SusD-like N-terminal" evidence="8">
    <location>
        <begin position="67"/>
        <end position="219"/>
    </location>
</feature>
<comment type="caution">
    <text evidence="9">The sequence shown here is derived from an EMBL/GenBank/DDBJ whole genome shotgun (WGS) entry which is preliminary data.</text>
</comment>
<reference evidence="9 10" key="1">
    <citation type="submission" date="2019-02" db="EMBL/GenBank/DDBJ databases">
        <authorList>
            <person name="Li Y."/>
        </authorList>
    </citation>
    <scope>NUCLEOTIDE SEQUENCE [LARGE SCALE GENOMIC DNA]</scope>
    <source>
        <strain evidence="9 10">30C10-4-7</strain>
    </source>
</reference>
<evidence type="ECO:0000259" key="7">
    <source>
        <dbReference type="Pfam" id="PF07980"/>
    </source>
</evidence>
<accession>A0A4Q6XN12</accession>
<dbReference type="Pfam" id="PF14322">
    <property type="entry name" value="SusD-like_3"/>
    <property type="match status" value="1"/>
</dbReference>
<dbReference type="Gene3D" id="1.25.40.390">
    <property type="match status" value="1"/>
</dbReference>
<feature type="signal peptide" evidence="6">
    <location>
        <begin position="1"/>
        <end position="24"/>
    </location>
</feature>
<dbReference type="Proteomes" id="UP000292855">
    <property type="component" value="Unassembled WGS sequence"/>
</dbReference>
<dbReference type="SUPFAM" id="SSF48452">
    <property type="entry name" value="TPR-like"/>
    <property type="match status" value="1"/>
</dbReference>
<comment type="similarity">
    <text evidence="2">Belongs to the SusD family.</text>
</comment>
<proteinExistence type="inferred from homology"/>
<evidence type="ECO:0000256" key="6">
    <source>
        <dbReference type="SAM" id="SignalP"/>
    </source>
</evidence>
<evidence type="ECO:0000256" key="5">
    <source>
        <dbReference type="ARBA" id="ARBA00023237"/>
    </source>
</evidence>
<evidence type="ECO:0000256" key="3">
    <source>
        <dbReference type="ARBA" id="ARBA00022729"/>
    </source>
</evidence>
<sequence>MKRLLYIKQICLAAVLLAFSSCNTLDPIPTNDFTDANFWTSSENAELVVNMAYNQMYSADKMWNDEALSDNIFEGRENTNQRIIRNGIADPSLGLFASEWKWAYEGIKTCHVFLQFIDIVPGMTEQHKERRKAEIRFIRAHLYFRLVNFYGDVPFFTSDVSLDESQRVPRTSKAQVLSFIHQELDEITSLLPSRNQLSVADNGRITSGAAVAFQARAYLYESNWPKVIEYCDKLINQGETFGNYSLFPSYSGLFEAANEYNQEVILDYAHVPSVKYWSKYYDAAPLSAGARLNAYAPLQELVDSYLTTNGLTVQTDPTYNDNNPYTNRDPRLAASVVFHGGQWTSFDGTTKTIYIRPGTGGTAEERMDVYINSSSNSTATGYYMRKYYDQTAITNYQSGLNIIMYRYADVLLMYAEAVNEQNDMDENTWNNTIGALRERAGFTNPAARSYPSTATQSQLREIIRNERRSELALEGLRYYDIIRWKAGTQYLNGFVHGAKFANSGTAYIQLDNRRFDENRDYLWSVPRAEMDINNNLRPNNPGYGN</sequence>
<keyword evidence="10" id="KW-1185">Reference proteome</keyword>
<protein>
    <submittedName>
        <fullName evidence="9">RagB/SusD family nutrient uptake outer membrane protein</fullName>
    </submittedName>
</protein>
<dbReference type="AlphaFoldDB" id="A0A4Q6XN12"/>
<dbReference type="InterPro" id="IPR033985">
    <property type="entry name" value="SusD-like_N"/>
</dbReference>
<feature type="chain" id="PRO_5020180043" evidence="6">
    <location>
        <begin position="25"/>
        <end position="545"/>
    </location>
</feature>
<evidence type="ECO:0000313" key="9">
    <source>
        <dbReference type="EMBL" id="RZF61291.1"/>
    </source>
</evidence>
<name>A0A4Q6XN12_9SPHI</name>
<dbReference type="GO" id="GO:0009279">
    <property type="term" value="C:cell outer membrane"/>
    <property type="evidence" value="ECO:0007669"/>
    <property type="project" value="UniProtKB-SubCell"/>
</dbReference>
<evidence type="ECO:0000313" key="10">
    <source>
        <dbReference type="Proteomes" id="UP000292855"/>
    </source>
</evidence>
<dbReference type="Pfam" id="PF07980">
    <property type="entry name" value="SusD_RagB"/>
    <property type="match status" value="1"/>
</dbReference>
<evidence type="ECO:0000259" key="8">
    <source>
        <dbReference type="Pfam" id="PF14322"/>
    </source>
</evidence>
<evidence type="ECO:0000256" key="1">
    <source>
        <dbReference type="ARBA" id="ARBA00004442"/>
    </source>
</evidence>